<keyword evidence="1" id="KW-0805">Transcription regulation</keyword>
<evidence type="ECO:0000256" key="2">
    <source>
        <dbReference type="ARBA" id="ARBA00023125"/>
    </source>
</evidence>
<reference evidence="5 6" key="1">
    <citation type="submission" date="2016-10" db="EMBL/GenBank/DDBJ databases">
        <authorList>
            <person name="de Groot N.N."/>
        </authorList>
    </citation>
    <scope>NUCLEOTIDE SEQUENCE [LARGE SCALE GENOMIC DNA]</scope>
    <source>
        <strain evidence="5 6">DSM 21668</strain>
    </source>
</reference>
<dbReference type="GO" id="GO:0043565">
    <property type="term" value="F:sequence-specific DNA binding"/>
    <property type="evidence" value="ECO:0007669"/>
    <property type="project" value="InterPro"/>
</dbReference>
<gene>
    <name evidence="5" type="ORF">SAMN04488090_3004</name>
</gene>
<dbReference type="SUPFAM" id="SSF46689">
    <property type="entry name" value="Homeodomain-like"/>
    <property type="match status" value="1"/>
</dbReference>
<proteinExistence type="predicted"/>
<sequence length="253" mass="28440">MRFERILPAEPLRPYVNYLVISENDSEGEYRVLPGTGLVAGFQYSGRLSVWENGSMKGLSGAGVTGICDSVRIFRNSAGIGTILIYFTETGLSAFSRLPAHELFGKSVSLDELFPSQDVRAMEDRLSEASDDAKRIQLVEAFLLNRLHTRETDRLVTAGIRLLRESGGLIRMEELQRRLGTSASPFEKRFRERAGTSPKRLASLVRFEAVIRDLSAGKSPGDVAFDHGYFDQAHFIRDFKRFAGETPDQFRRR</sequence>
<accession>A0A1G9RRS4</accession>
<dbReference type="PROSITE" id="PS01124">
    <property type="entry name" value="HTH_ARAC_FAMILY_2"/>
    <property type="match status" value="1"/>
</dbReference>
<dbReference type="Gene3D" id="1.10.10.60">
    <property type="entry name" value="Homeodomain-like"/>
    <property type="match status" value="1"/>
</dbReference>
<keyword evidence="6" id="KW-1185">Reference proteome</keyword>
<dbReference type="PANTHER" id="PTHR46796:SF13">
    <property type="entry name" value="HTH-TYPE TRANSCRIPTIONAL ACTIVATOR RHAS"/>
    <property type="match status" value="1"/>
</dbReference>
<dbReference type="AlphaFoldDB" id="A0A1G9RRS4"/>
<dbReference type="OrthoDB" id="635259at2"/>
<protein>
    <submittedName>
        <fullName evidence="5">Transcriptional regulator, AraC family</fullName>
    </submittedName>
</protein>
<organism evidence="5 6">
    <name type="scientific">Siphonobacter aquaeclarae</name>
    <dbReference type="NCBI Taxonomy" id="563176"/>
    <lineage>
        <taxon>Bacteria</taxon>
        <taxon>Pseudomonadati</taxon>
        <taxon>Bacteroidota</taxon>
        <taxon>Cytophagia</taxon>
        <taxon>Cytophagales</taxon>
        <taxon>Cytophagaceae</taxon>
        <taxon>Siphonobacter</taxon>
    </lineage>
</organism>
<keyword evidence="3" id="KW-0804">Transcription</keyword>
<feature type="domain" description="HTH araC/xylS-type" evidence="4">
    <location>
        <begin position="153"/>
        <end position="253"/>
    </location>
</feature>
<dbReference type="GO" id="GO:0003700">
    <property type="term" value="F:DNA-binding transcription factor activity"/>
    <property type="evidence" value="ECO:0007669"/>
    <property type="project" value="InterPro"/>
</dbReference>
<evidence type="ECO:0000313" key="5">
    <source>
        <dbReference type="EMBL" id="SDM25780.1"/>
    </source>
</evidence>
<evidence type="ECO:0000256" key="3">
    <source>
        <dbReference type="ARBA" id="ARBA00023163"/>
    </source>
</evidence>
<dbReference type="Pfam" id="PF12833">
    <property type="entry name" value="HTH_18"/>
    <property type="match status" value="1"/>
</dbReference>
<dbReference type="PANTHER" id="PTHR46796">
    <property type="entry name" value="HTH-TYPE TRANSCRIPTIONAL ACTIVATOR RHAS-RELATED"/>
    <property type="match status" value="1"/>
</dbReference>
<dbReference type="STRING" id="563176.SAMN04488090_3004"/>
<name>A0A1G9RRS4_9BACT</name>
<evidence type="ECO:0000256" key="1">
    <source>
        <dbReference type="ARBA" id="ARBA00023015"/>
    </source>
</evidence>
<evidence type="ECO:0000313" key="6">
    <source>
        <dbReference type="Proteomes" id="UP000198901"/>
    </source>
</evidence>
<dbReference type="EMBL" id="FNGS01000005">
    <property type="protein sequence ID" value="SDM25780.1"/>
    <property type="molecule type" value="Genomic_DNA"/>
</dbReference>
<dbReference type="InterPro" id="IPR009057">
    <property type="entry name" value="Homeodomain-like_sf"/>
</dbReference>
<dbReference type="Proteomes" id="UP000198901">
    <property type="component" value="Unassembled WGS sequence"/>
</dbReference>
<keyword evidence="2" id="KW-0238">DNA-binding</keyword>
<dbReference type="RefSeq" id="WP_093203809.1">
    <property type="nucleotide sequence ID" value="NZ_FNGS01000005.1"/>
</dbReference>
<dbReference type="InterPro" id="IPR050204">
    <property type="entry name" value="AraC_XylS_family_regulators"/>
</dbReference>
<evidence type="ECO:0000259" key="4">
    <source>
        <dbReference type="PROSITE" id="PS01124"/>
    </source>
</evidence>
<dbReference type="InterPro" id="IPR018060">
    <property type="entry name" value="HTH_AraC"/>
</dbReference>
<dbReference type="SMART" id="SM00342">
    <property type="entry name" value="HTH_ARAC"/>
    <property type="match status" value="1"/>
</dbReference>